<dbReference type="STRING" id="6184.A0A430QQK0"/>
<dbReference type="GO" id="GO:0050567">
    <property type="term" value="F:glutaminyl-tRNA synthase (glutamine-hydrolyzing) activity"/>
    <property type="evidence" value="ECO:0007669"/>
    <property type="project" value="TreeGrafter"/>
</dbReference>
<dbReference type="InterPro" id="IPR006075">
    <property type="entry name" value="Asn/Gln-tRNA_Trfase_suB/E_cat"/>
</dbReference>
<dbReference type="InterPro" id="IPR014746">
    <property type="entry name" value="Gln_synth/guanido_kin_cat_dom"/>
</dbReference>
<keyword evidence="4" id="KW-0648">Protein biosynthesis</keyword>
<dbReference type="PROSITE" id="PS01234">
    <property type="entry name" value="GATB"/>
    <property type="match status" value="1"/>
</dbReference>
<evidence type="ECO:0000256" key="3">
    <source>
        <dbReference type="ARBA" id="ARBA00022840"/>
    </source>
</evidence>
<dbReference type="GO" id="GO:0030956">
    <property type="term" value="C:glutamyl-tRNA(Gln) amidotransferase complex"/>
    <property type="evidence" value="ECO:0007669"/>
    <property type="project" value="TreeGrafter"/>
</dbReference>
<dbReference type="SUPFAM" id="SSF55931">
    <property type="entry name" value="Glutamine synthetase/guanido kinase"/>
    <property type="match status" value="1"/>
</dbReference>
<dbReference type="GO" id="GO:0005524">
    <property type="term" value="F:ATP binding"/>
    <property type="evidence" value="ECO:0007669"/>
    <property type="project" value="UniProtKB-KW"/>
</dbReference>
<dbReference type="EMBL" id="QMKO01001469">
    <property type="protein sequence ID" value="RTG89978.1"/>
    <property type="molecule type" value="Genomic_DNA"/>
</dbReference>
<dbReference type="AlphaFoldDB" id="A0A430QQK0"/>
<keyword evidence="1" id="KW-0436">Ligase</keyword>
<feature type="region of interest" description="Disordered" evidence="5">
    <location>
        <begin position="319"/>
        <end position="341"/>
    </location>
</feature>
<keyword evidence="2" id="KW-0547">Nucleotide-binding</keyword>
<accession>A0A430QQK0</accession>
<dbReference type="GO" id="GO:0032543">
    <property type="term" value="P:mitochondrial translation"/>
    <property type="evidence" value="ECO:0007669"/>
    <property type="project" value="TreeGrafter"/>
</dbReference>
<feature type="region of interest" description="Disordered" evidence="5">
    <location>
        <begin position="503"/>
        <end position="550"/>
    </location>
</feature>
<feature type="domain" description="Aspartyl/Glutamyl-tRNA(Gln) amidotransferase subunit B/E catalytic" evidence="6">
    <location>
        <begin position="82"/>
        <end position="308"/>
    </location>
</feature>
<dbReference type="InterPro" id="IPR017958">
    <property type="entry name" value="Gln-tRNA_amidoTrfase_suB_CS"/>
</dbReference>
<dbReference type="GO" id="GO:0005739">
    <property type="term" value="C:mitochondrion"/>
    <property type="evidence" value="ECO:0007669"/>
    <property type="project" value="TreeGrafter"/>
</dbReference>
<keyword evidence="8" id="KW-1185">Reference proteome</keyword>
<dbReference type="GO" id="GO:0016740">
    <property type="term" value="F:transferase activity"/>
    <property type="evidence" value="ECO:0007669"/>
    <property type="project" value="UniProtKB-KW"/>
</dbReference>
<protein>
    <submittedName>
        <fullName evidence="7">Aspartyl-tRNA(Asn)/glutamyl-tRNA(Gln) amidotransferase subunit B</fullName>
    </submittedName>
</protein>
<evidence type="ECO:0000259" key="6">
    <source>
        <dbReference type="Pfam" id="PF02934"/>
    </source>
</evidence>
<dbReference type="Pfam" id="PF02934">
    <property type="entry name" value="GatB_N"/>
    <property type="match status" value="1"/>
</dbReference>
<evidence type="ECO:0000256" key="4">
    <source>
        <dbReference type="ARBA" id="ARBA00022917"/>
    </source>
</evidence>
<name>A0A430QQK0_SCHBO</name>
<evidence type="ECO:0000256" key="2">
    <source>
        <dbReference type="ARBA" id="ARBA00022741"/>
    </source>
</evidence>
<dbReference type="Proteomes" id="UP000290809">
    <property type="component" value="Unassembled WGS sequence"/>
</dbReference>
<evidence type="ECO:0000313" key="8">
    <source>
        <dbReference type="Proteomes" id="UP000290809"/>
    </source>
</evidence>
<comment type="caution">
    <text evidence="7">The sequence shown here is derived from an EMBL/GenBank/DDBJ whole genome shotgun (WGS) entry which is preliminary data.</text>
</comment>
<evidence type="ECO:0000256" key="5">
    <source>
        <dbReference type="SAM" id="MobiDB-lite"/>
    </source>
</evidence>
<proteinExistence type="predicted"/>
<dbReference type="PANTHER" id="PTHR11659:SF0">
    <property type="entry name" value="GLUTAMYL-TRNA(GLN) AMIDOTRANSFERASE SUBUNIT B, MITOCHONDRIAL"/>
    <property type="match status" value="1"/>
</dbReference>
<gene>
    <name evidence="7" type="ORF">DC041_0004201</name>
</gene>
<evidence type="ECO:0000256" key="1">
    <source>
        <dbReference type="ARBA" id="ARBA00022598"/>
    </source>
</evidence>
<dbReference type="InterPro" id="IPR017959">
    <property type="entry name" value="Asn/Gln-tRNA_amidoTrfase_suB/E"/>
</dbReference>
<keyword evidence="7" id="KW-0808">Transferase</keyword>
<reference evidence="7 8" key="1">
    <citation type="journal article" date="2019" name="PLoS Pathog.">
        <title>Genome sequence of the bovine parasite Schistosoma bovis Tanzania.</title>
        <authorList>
            <person name="Oey H."/>
            <person name="Zakrzewski M."/>
            <person name="Gobert G."/>
            <person name="Gravermann K."/>
            <person name="Stoye J."/>
            <person name="Jones M."/>
            <person name="Mcmanus D."/>
            <person name="Krause L."/>
        </authorList>
    </citation>
    <scope>NUCLEOTIDE SEQUENCE [LARGE SCALE GENOMIC DNA]</scope>
    <source>
        <strain evidence="7 8">TAN1997</strain>
    </source>
</reference>
<keyword evidence="3" id="KW-0067">ATP-binding</keyword>
<evidence type="ECO:0000313" key="7">
    <source>
        <dbReference type="EMBL" id="RTG89978.1"/>
    </source>
</evidence>
<sequence length="550" mass="61948">MKIVPRYKYLFCINQIIPQYHRIFYSTQTTRITNYIPLIGLEIHAQLSAHNKLFTYVPYSFGAPPNTQLGLHDVAIPGSMPHYFYTDLPAGYQITQYYKPISINGYLDYIWLRDHSIIEQLDPLYTEVIHSNNNQYYYRSHARIKCIQIEQDTGKSLHNIQRDCTLIDLNRSDVGLIEIVTEPDFNSSDQVAAFIMDLSRLLRHLKCCNAIGAFGELRVDVNVSIGQDIANQNPRVEIKNISTIHGVISSIDYEIKRQSEILNSGGQITQETRSYDPVNNVTLRMRDKELAQDYRYIPEPNLPSIKILSNCSLCSSQSSSTSSSSTSSASSSASSSSSESSISLSNNQICIQCIKQKYHLDSINSIMNLPQYKKQLFLIDYGLSLNRVIVLIDNNELCKLYELTLNYLMKNYLTINSNEQFNSSIYAKELFEQLAEFVQMNLTGQIFGPAAVQVRQYKNGNKKSLKKLVMNLIKNSECYNNSNKFNPSTVYKLLEQLISSSSTTSSSSFESSSSSSSTSSTTTSSESSSSFISSSINTNSSLSSIGIDQK</sequence>
<dbReference type="PANTHER" id="PTHR11659">
    <property type="entry name" value="GLUTAMYL-TRNA GLN AMIDOTRANSFERASE SUBUNIT B MITOCHONDRIAL AND PROKARYOTIC PET112-RELATED"/>
    <property type="match status" value="1"/>
</dbReference>
<dbReference type="GO" id="GO:0070681">
    <property type="term" value="P:glutaminyl-tRNAGln biosynthesis via transamidation"/>
    <property type="evidence" value="ECO:0007669"/>
    <property type="project" value="TreeGrafter"/>
</dbReference>
<organism evidence="7 8">
    <name type="scientific">Schistosoma bovis</name>
    <name type="common">Blood fluke</name>
    <dbReference type="NCBI Taxonomy" id="6184"/>
    <lineage>
        <taxon>Eukaryota</taxon>
        <taxon>Metazoa</taxon>
        <taxon>Spiralia</taxon>
        <taxon>Lophotrochozoa</taxon>
        <taxon>Platyhelminthes</taxon>
        <taxon>Trematoda</taxon>
        <taxon>Digenea</taxon>
        <taxon>Strigeidida</taxon>
        <taxon>Schistosomatoidea</taxon>
        <taxon>Schistosomatidae</taxon>
        <taxon>Schistosoma</taxon>
    </lineage>
</organism>